<keyword evidence="3" id="KW-1185">Reference proteome</keyword>
<organism evidence="2 3">
    <name type="scientific">Streptomyces triculaminicus</name>
    <dbReference type="NCBI Taxonomy" id="2816232"/>
    <lineage>
        <taxon>Bacteria</taxon>
        <taxon>Bacillati</taxon>
        <taxon>Actinomycetota</taxon>
        <taxon>Actinomycetes</taxon>
        <taxon>Kitasatosporales</taxon>
        <taxon>Streptomycetaceae</taxon>
        <taxon>Streptomyces</taxon>
    </lineage>
</organism>
<dbReference type="AlphaFoldDB" id="A0A939FSQ8"/>
<sequence>MSGNDVDLKVSYAHVSELATAIDQAAGVVQKNLDDIWAAVRTVSGSWTGEAREMFNAADTQFHARGNHIHETLAKIAETIRTGSSHYAETDRKASRLFDVSY</sequence>
<accession>A0A939FSQ8</accession>
<dbReference type="InterPro" id="IPR010310">
    <property type="entry name" value="T7SS_ESAT-6-like"/>
</dbReference>
<dbReference type="NCBIfam" id="TIGR03930">
    <property type="entry name" value="WXG100_ESAT6"/>
    <property type="match status" value="1"/>
</dbReference>
<dbReference type="Proteomes" id="UP000664781">
    <property type="component" value="Unassembled WGS sequence"/>
</dbReference>
<protein>
    <recommendedName>
        <fullName evidence="1">ESAT-6-like protein</fullName>
    </recommendedName>
</protein>
<proteinExistence type="inferred from homology"/>
<dbReference type="InterPro" id="IPR036689">
    <property type="entry name" value="ESAT-6-like_sf"/>
</dbReference>
<name>A0A939FSQ8_9ACTN</name>
<dbReference type="SUPFAM" id="SSF140453">
    <property type="entry name" value="EsxAB dimer-like"/>
    <property type="match status" value="1"/>
</dbReference>
<dbReference type="Pfam" id="PF06013">
    <property type="entry name" value="WXG100"/>
    <property type="match status" value="1"/>
</dbReference>
<comment type="similarity">
    <text evidence="1">Belongs to the WXG100 family.</text>
</comment>
<evidence type="ECO:0000256" key="1">
    <source>
        <dbReference type="RuleBase" id="RU362001"/>
    </source>
</evidence>
<gene>
    <name evidence="2" type="ORF">J1792_21950</name>
</gene>
<evidence type="ECO:0000313" key="3">
    <source>
        <dbReference type="Proteomes" id="UP000664781"/>
    </source>
</evidence>
<dbReference type="Gene3D" id="1.10.287.1060">
    <property type="entry name" value="ESAT-6-like"/>
    <property type="match status" value="1"/>
</dbReference>
<dbReference type="EMBL" id="JAFMOF010000003">
    <property type="protein sequence ID" value="MBO0655345.1"/>
    <property type="molecule type" value="Genomic_DNA"/>
</dbReference>
<evidence type="ECO:0000313" key="2">
    <source>
        <dbReference type="EMBL" id="MBO0655345.1"/>
    </source>
</evidence>
<dbReference type="RefSeq" id="WP_086573590.1">
    <property type="nucleotide sequence ID" value="NZ_JAFMOF010000003.1"/>
</dbReference>
<comment type="caution">
    <text evidence="2">The sequence shown here is derived from an EMBL/GenBank/DDBJ whole genome shotgun (WGS) entry which is preliminary data.</text>
</comment>
<reference evidence="2" key="1">
    <citation type="submission" date="2021-03" db="EMBL/GenBank/DDBJ databases">
        <title>Streptomyces strains.</title>
        <authorList>
            <person name="Lund M.B."/>
            <person name="Toerring T."/>
        </authorList>
    </citation>
    <scope>NUCLEOTIDE SEQUENCE</scope>
    <source>
        <strain evidence="2">JCM 4242</strain>
    </source>
</reference>